<accession>A0A1E7DRS1</accession>
<dbReference type="RefSeq" id="WP_069937716.1">
    <property type="nucleotide sequence ID" value="NZ_MAMP01000012.1"/>
</dbReference>
<dbReference type="Proteomes" id="UP000095658">
    <property type="component" value="Unassembled WGS sequence"/>
</dbReference>
<dbReference type="STRING" id="1714016.BA724_02625"/>
<dbReference type="SUPFAM" id="SSF100985">
    <property type="entry name" value="Sporulation inhibitor Sda"/>
    <property type="match status" value="1"/>
</dbReference>
<dbReference type="OrthoDB" id="2972720at2"/>
<protein>
    <submittedName>
        <fullName evidence="1">Acyl-CoA synthetase</fullName>
    </submittedName>
</protein>
<dbReference type="EMBL" id="MAMP01000012">
    <property type="protein sequence ID" value="OES45719.1"/>
    <property type="molecule type" value="Genomic_DNA"/>
</dbReference>
<proteinExistence type="predicted"/>
<organism evidence="1 2">
    <name type="scientific">Domibacillus iocasae</name>
    <dbReference type="NCBI Taxonomy" id="1714016"/>
    <lineage>
        <taxon>Bacteria</taxon>
        <taxon>Bacillati</taxon>
        <taxon>Bacillota</taxon>
        <taxon>Bacilli</taxon>
        <taxon>Bacillales</taxon>
        <taxon>Bacillaceae</taxon>
        <taxon>Domibacillus</taxon>
    </lineage>
</organism>
<keyword evidence="2" id="KW-1185">Reference proteome</keyword>
<name>A0A1E7DRS1_9BACI</name>
<dbReference type="InterPro" id="IPR015064">
    <property type="entry name" value="Sda"/>
</dbReference>
<dbReference type="InterPro" id="IPR036916">
    <property type="entry name" value="Sda_sf"/>
</dbReference>
<sequence>MKIMSDEMLVAAYRDALKHDKNKSEIETLKTEVHKRGLSPKLEKE</sequence>
<dbReference type="Pfam" id="PF08970">
    <property type="entry name" value="Sda"/>
    <property type="match status" value="1"/>
</dbReference>
<evidence type="ECO:0000313" key="1">
    <source>
        <dbReference type="EMBL" id="OES45719.1"/>
    </source>
</evidence>
<gene>
    <name evidence="1" type="ORF">BA724_02625</name>
</gene>
<reference evidence="1 2" key="1">
    <citation type="submission" date="2016-06" db="EMBL/GenBank/DDBJ databases">
        <title>Domibacillus iocasae genome sequencing.</title>
        <authorList>
            <person name="Verma A."/>
            <person name="Pal Y."/>
            <person name="Ojha A.K."/>
            <person name="Krishnamurthi S."/>
        </authorList>
    </citation>
    <scope>NUCLEOTIDE SEQUENCE [LARGE SCALE GENOMIC DNA]</scope>
    <source>
        <strain evidence="1 2">DSM 29979</strain>
    </source>
</reference>
<comment type="caution">
    <text evidence="1">The sequence shown here is derived from an EMBL/GenBank/DDBJ whole genome shotgun (WGS) entry which is preliminary data.</text>
</comment>
<evidence type="ECO:0000313" key="2">
    <source>
        <dbReference type="Proteomes" id="UP000095658"/>
    </source>
</evidence>
<dbReference type="AlphaFoldDB" id="A0A1E7DRS1"/>